<dbReference type="EMBL" id="JACXAA010000004">
    <property type="protein sequence ID" value="MBD2753876.1"/>
    <property type="molecule type" value="Genomic_DNA"/>
</dbReference>
<dbReference type="Pfam" id="PF07995">
    <property type="entry name" value="GSDH"/>
    <property type="match status" value="1"/>
</dbReference>
<evidence type="ECO:0000313" key="2">
    <source>
        <dbReference type="EMBL" id="MBD2753876.1"/>
    </source>
</evidence>
<dbReference type="PANTHER" id="PTHR19328:SF75">
    <property type="entry name" value="ALDOSE SUGAR DEHYDROGENASE YLII"/>
    <property type="match status" value="1"/>
</dbReference>
<proteinExistence type="predicted"/>
<dbReference type="RefSeq" id="WP_191039516.1">
    <property type="nucleotide sequence ID" value="NZ_JACXAA010000004.1"/>
</dbReference>
<protein>
    <submittedName>
        <fullName evidence="2">PQQ-dependent sugar dehydrogenase</fullName>
    </submittedName>
</protein>
<dbReference type="PANTHER" id="PTHR19328">
    <property type="entry name" value="HEDGEHOG-INTERACTING PROTEIN"/>
    <property type="match status" value="1"/>
</dbReference>
<gene>
    <name evidence="2" type="ORF">IC230_13300</name>
</gene>
<evidence type="ECO:0000259" key="1">
    <source>
        <dbReference type="Pfam" id="PF07995"/>
    </source>
</evidence>
<evidence type="ECO:0000313" key="3">
    <source>
        <dbReference type="Proteomes" id="UP000653797"/>
    </source>
</evidence>
<feature type="domain" description="Glucose/Sorbosone dehydrogenase" evidence="1">
    <location>
        <begin position="31"/>
        <end position="379"/>
    </location>
</feature>
<dbReference type="Proteomes" id="UP000653797">
    <property type="component" value="Unassembled WGS sequence"/>
</dbReference>
<sequence>MNYYLLGFLLITFNVTAQTPKLTLSLIASGLNRPTDVAVISSGQQLVSQTDGKIRLIKNGVVQTIPFLDLSAKIRDVTWEGIMGFTLHPNYAGNGYIYVHYSNSIMTSVFARYTRKSTNPDEADPNSEVILLTIPYPDGGHRSGHIAFGPDGYLYITTGDSSSGARGPISNADKLAQQLAQNLQDLHGKVLRIDVNIGNPYAIPPTNPYTTPGDGIPDEVYALGLRNPWRWSFDRQTGNFWVGDIGQDGWEELNFTAADALATQNYGWPCYEGSHQYRTDCSTSATYHMPLLDYTGYNSGQSASITGGFVYRGSAYPNLQGWYIYGDYERGTYWTLKRETNGSFQQIQQTITESTKPVSFGEGPDGDLYVLSFSEGKLYQIGSFLVNAVAENGTVSTAGGVAIPNVISNDNINGAPATLGTGGNATLSQSGIWPTGFMLDPVTGSVNVAAGTAPGSYSITYQLCDKLTAIPTCATAVDVVTVTASAKPDLVSLIYARPSTVNGTSDITLVIDVVELTAQATTGLITVKISKDAKINLSFAPEATFVGNRSVQNSLWAFNNTDPSYYILTTSQSITAGDRLSFGFNGVLNPKATVGLVAISAVIVAGSGGEVNVNNNTDADRIEYFAQ</sequence>
<dbReference type="SUPFAM" id="SSF50952">
    <property type="entry name" value="Soluble quinoprotein glucose dehydrogenase"/>
    <property type="match status" value="1"/>
</dbReference>
<comment type="caution">
    <text evidence="2">The sequence shown here is derived from an EMBL/GenBank/DDBJ whole genome shotgun (WGS) entry which is preliminary data.</text>
</comment>
<organism evidence="2 3">
    <name type="scientific">Spirosoma validum</name>
    <dbReference type="NCBI Taxonomy" id="2771355"/>
    <lineage>
        <taxon>Bacteria</taxon>
        <taxon>Pseudomonadati</taxon>
        <taxon>Bacteroidota</taxon>
        <taxon>Cytophagia</taxon>
        <taxon>Cytophagales</taxon>
        <taxon>Cytophagaceae</taxon>
        <taxon>Spirosoma</taxon>
    </lineage>
</organism>
<name>A0A927B1J4_9BACT</name>
<dbReference type="Gene3D" id="2.120.10.30">
    <property type="entry name" value="TolB, C-terminal domain"/>
    <property type="match status" value="1"/>
</dbReference>
<reference evidence="2" key="1">
    <citation type="submission" date="2020-09" db="EMBL/GenBank/DDBJ databases">
        <authorList>
            <person name="Kim M.K."/>
        </authorList>
    </citation>
    <scope>NUCLEOTIDE SEQUENCE</scope>
    <source>
        <strain evidence="2">BT704</strain>
    </source>
</reference>
<dbReference type="InterPro" id="IPR011042">
    <property type="entry name" value="6-blade_b-propeller_TolB-like"/>
</dbReference>
<keyword evidence="3" id="KW-1185">Reference proteome</keyword>
<dbReference type="InterPro" id="IPR012938">
    <property type="entry name" value="Glc/Sorbosone_DH"/>
</dbReference>
<dbReference type="InterPro" id="IPR011041">
    <property type="entry name" value="Quinoprot_gluc/sorb_DH_b-prop"/>
</dbReference>
<accession>A0A927B1J4</accession>
<dbReference type="AlphaFoldDB" id="A0A927B1J4"/>